<evidence type="ECO:0000313" key="2">
    <source>
        <dbReference type="EMBL" id="KIK07260.1"/>
    </source>
</evidence>
<proteinExistence type="predicted"/>
<gene>
    <name evidence="2" type="ORF">K443DRAFT_201523</name>
</gene>
<evidence type="ECO:0000313" key="3">
    <source>
        <dbReference type="Proteomes" id="UP000054477"/>
    </source>
</evidence>
<dbReference type="HOGENOM" id="CLU_1447905_0_0_1"/>
<dbReference type="Proteomes" id="UP000054477">
    <property type="component" value="Unassembled WGS sequence"/>
</dbReference>
<keyword evidence="3" id="KW-1185">Reference proteome</keyword>
<accession>A0A0C9X4Z1</accession>
<reference evidence="3" key="2">
    <citation type="submission" date="2015-01" db="EMBL/GenBank/DDBJ databases">
        <title>Evolutionary Origins and Diversification of the Mycorrhizal Mutualists.</title>
        <authorList>
            <consortium name="DOE Joint Genome Institute"/>
            <consortium name="Mycorrhizal Genomics Consortium"/>
            <person name="Kohler A."/>
            <person name="Kuo A."/>
            <person name="Nagy L.G."/>
            <person name="Floudas D."/>
            <person name="Copeland A."/>
            <person name="Barry K.W."/>
            <person name="Cichocki N."/>
            <person name="Veneault-Fourrey C."/>
            <person name="LaButti K."/>
            <person name="Lindquist E.A."/>
            <person name="Lipzen A."/>
            <person name="Lundell T."/>
            <person name="Morin E."/>
            <person name="Murat C."/>
            <person name="Riley R."/>
            <person name="Ohm R."/>
            <person name="Sun H."/>
            <person name="Tunlid A."/>
            <person name="Henrissat B."/>
            <person name="Grigoriev I.V."/>
            <person name="Hibbett D.S."/>
            <person name="Martin F."/>
        </authorList>
    </citation>
    <scope>NUCLEOTIDE SEQUENCE [LARGE SCALE GENOMIC DNA]</scope>
    <source>
        <strain evidence="3">LaAM-08-1</strain>
    </source>
</reference>
<feature type="compositionally biased region" description="Low complexity" evidence="1">
    <location>
        <begin position="108"/>
        <end position="124"/>
    </location>
</feature>
<evidence type="ECO:0000256" key="1">
    <source>
        <dbReference type="SAM" id="MobiDB-lite"/>
    </source>
</evidence>
<protein>
    <submittedName>
        <fullName evidence="2">Uncharacterized protein</fullName>
    </submittedName>
</protein>
<name>A0A0C9X4Z1_9AGAR</name>
<sequence>MRMGGAPGLCKGELLESIMASTSSSEVNSFGGRGKGVPMLSSSRTEWVSWSDISPLEPCQVRTSSALRTFAPPLPPSVVDLSRARLPLANNPSRMAFIRLYISSPSSAASPSSSSSSPSSSSSATSLGSREDLTALYARGGRMSRDSRSLRRNSRISFAWRCFVASSDAFILSSERFVISKSAILGR</sequence>
<organism evidence="2 3">
    <name type="scientific">Laccaria amethystina LaAM-08-1</name>
    <dbReference type="NCBI Taxonomy" id="1095629"/>
    <lineage>
        <taxon>Eukaryota</taxon>
        <taxon>Fungi</taxon>
        <taxon>Dikarya</taxon>
        <taxon>Basidiomycota</taxon>
        <taxon>Agaricomycotina</taxon>
        <taxon>Agaricomycetes</taxon>
        <taxon>Agaricomycetidae</taxon>
        <taxon>Agaricales</taxon>
        <taxon>Agaricineae</taxon>
        <taxon>Hydnangiaceae</taxon>
        <taxon>Laccaria</taxon>
    </lineage>
</organism>
<reference evidence="2 3" key="1">
    <citation type="submission" date="2014-04" db="EMBL/GenBank/DDBJ databases">
        <authorList>
            <consortium name="DOE Joint Genome Institute"/>
            <person name="Kuo A."/>
            <person name="Kohler A."/>
            <person name="Nagy L.G."/>
            <person name="Floudas D."/>
            <person name="Copeland A."/>
            <person name="Barry K.W."/>
            <person name="Cichocki N."/>
            <person name="Veneault-Fourrey C."/>
            <person name="LaButti K."/>
            <person name="Lindquist E.A."/>
            <person name="Lipzen A."/>
            <person name="Lundell T."/>
            <person name="Morin E."/>
            <person name="Murat C."/>
            <person name="Sun H."/>
            <person name="Tunlid A."/>
            <person name="Henrissat B."/>
            <person name="Grigoriev I.V."/>
            <person name="Hibbett D.S."/>
            <person name="Martin F."/>
            <person name="Nordberg H.P."/>
            <person name="Cantor M.N."/>
            <person name="Hua S.X."/>
        </authorList>
    </citation>
    <scope>NUCLEOTIDE SEQUENCE [LARGE SCALE GENOMIC DNA]</scope>
    <source>
        <strain evidence="2 3">LaAM-08-1</strain>
    </source>
</reference>
<dbReference type="EMBL" id="KN838548">
    <property type="protein sequence ID" value="KIK07260.1"/>
    <property type="molecule type" value="Genomic_DNA"/>
</dbReference>
<dbReference type="AlphaFoldDB" id="A0A0C9X4Z1"/>
<feature type="region of interest" description="Disordered" evidence="1">
    <location>
        <begin position="108"/>
        <end position="127"/>
    </location>
</feature>